<dbReference type="Pfam" id="PF14559">
    <property type="entry name" value="TPR_19"/>
    <property type="match status" value="1"/>
</dbReference>
<dbReference type="InterPro" id="IPR013766">
    <property type="entry name" value="Thioredoxin_domain"/>
</dbReference>
<dbReference type="RefSeq" id="WP_055422822.1">
    <property type="nucleotide sequence ID" value="NZ_CYHH01000002.1"/>
</dbReference>
<dbReference type="PANTHER" id="PTHR45663:SF11">
    <property type="entry name" value="GEO12009P1"/>
    <property type="match status" value="1"/>
</dbReference>
<gene>
    <name evidence="7" type="ORF">Ga0061068_10296</name>
</gene>
<dbReference type="Gene3D" id="1.25.40.10">
    <property type="entry name" value="Tetratricopeptide repeat domain"/>
    <property type="match status" value="2"/>
</dbReference>
<evidence type="ECO:0000256" key="5">
    <source>
        <dbReference type="ARBA" id="ARBA00023284"/>
    </source>
</evidence>
<keyword evidence="8" id="KW-1185">Reference proteome</keyword>
<evidence type="ECO:0000256" key="2">
    <source>
        <dbReference type="ARBA" id="ARBA00022448"/>
    </source>
</evidence>
<dbReference type="PROSITE" id="PS00194">
    <property type="entry name" value="THIOREDOXIN_1"/>
    <property type="match status" value="1"/>
</dbReference>
<evidence type="ECO:0000256" key="4">
    <source>
        <dbReference type="ARBA" id="ARBA00023157"/>
    </source>
</evidence>
<dbReference type="PROSITE" id="PS51352">
    <property type="entry name" value="THIOREDOXIN_2"/>
    <property type="match status" value="1"/>
</dbReference>
<feature type="domain" description="Thioredoxin" evidence="6">
    <location>
        <begin position="1"/>
        <end position="111"/>
    </location>
</feature>
<organism evidence="7 8">
    <name type="scientific">Tepidiphilus thermophilus</name>
    <dbReference type="NCBI Taxonomy" id="876478"/>
    <lineage>
        <taxon>Bacteria</taxon>
        <taxon>Pseudomonadati</taxon>
        <taxon>Pseudomonadota</taxon>
        <taxon>Hydrogenophilia</taxon>
        <taxon>Hydrogenophilales</taxon>
        <taxon>Hydrogenophilaceae</taxon>
        <taxon>Tepidiphilus</taxon>
    </lineage>
</organism>
<evidence type="ECO:0000259" key="6">
    <source>
        <dbReference type="PROSITE" id="PS51352"/>
    </source>
</evidence>
<dbReference type="Pfam" id="PF00085">
    <property type="entry name" value="Thioredoxin"/>
    <property type="match status" value="1"/>
</dbReference>
<sequence length="282" mass="31831">MSQFSFDVDERTFPSLVLERSHEVPVLVDFWAPWCGPCRVLKPILEKLSEEYGGRFLLAKVNSDENPALATRYGVRGIPNVKAFRHGEVVDEFTGALPERAVRDFIERLLPSPADDLLREAQQLRRRGDLAAALQRLEAAAALAPDDDEVKRALAEVLIELGRLEEAQAQIDAISAAGRLDEATKRLVTRLEFARAATEDERALRERLARNPDDMEARLRLAKQLVAAGRYAEGMDELLAMIRRDRRWNDEAARKALLSVFELLGDDPLVAEYRRKLASVLY</sequence>
<keyword evidence="3" id="KW-0249">Electron transport</keyword>
<dbReference type="SUPFAM" id="SSF48452">
    <property type="entry name" value="TPR-like"/>
    <property type="match status" value="1"/>
</dbReference>
<dbReference type="AlphaFoldDB" id="A0A0K6IRF8"/>
<dbReference type="InterPro" id="IPR036249">
    <property type="entry name" value="Thioredoxin-like_sf"/>
</dbReference>
<dbReference type="Gene3D" id="3.40.30.10">
    <property type="entry name" value="Glutaredoxin"/>
    <property type="match status" value="1"/>
</dbReference>
<dbReference type="OrthoDB" id="9790390at2"/>
<dbReference type="SUPFAM" id="SSF52833">
    <property type="entry name" value="Thioredoxin-like"/>
    <property type="match status" value="1"/>
</dbReference>
<name>A0A0K6IRF8_9PROT</name>
<dbReference type="Proteomes" id="UP000182108">
    <property type="component" value="Unassembled WGS sequence"/>
</dbReference>
<dbReference type="PRINTS" id="PR00421">
    <property type="entry name" value="THIOREDOXIN"/>
</dbReference>
<keyword evidence="2" id="KW-0813">Transport</keyword>
<dbReference type="EMBL" id="CYHH01000002">
    <property type="protein sequence ID" value="CUB05690.1"/>
    <property type="molecule type" value="Genomic_DNA"/>
</dbReference>
<dbReference type="GO" id="GO:0006950">
    <property type="term" value="P:response to stress"/>
    <property type="evidence" value="ECO:0007669"/>
    <property type="project" value="UniProtKB-ARBA"/>
</dbReference>
<protein>
    <submittedName>
        <fullName evidence="7">Thioredoxin</fullName>
    </submittedName>
</protein>
<keyword evidence="5" id="KW-0676">Redox-active center</keyword>
<dbReference type="GO" id="GO:0005737">
    <property type="term" value="C:cytoplasm"/>
    <property type="evidence" value="ECO:0007669"/>
    <property type="project" value="TreeGrafter"/>
</dbReference>
<comment type="similarity">
    <text evidence="1">Belongs to the thioredoxin family.</text>
</comment>
<dbReference type="Pfam" id="PF14561">
    <property type="entry name" value="TPR_20"/>
    <property type="match status" value="1"/>
</dbReference>
<accession>A0A0K6IRF8</accession>
<dbReference type="InterPro" id="IPR017937">
    <property type="entry name" value="Thioredoxin_CS"/>
</dbReference>
<dbReference type="FunFam" id="3.40.30.10:FF:000001">
    <property type="entry name" value="Thioredoxin"/>
    <property type="match status" value="1"/>
</dbReference>
<reference evidence="8" key="1">
    <citation type="submission" date="2015-08" db="EMBL/GenBank/DDBJ databases">
        <authorList>
            <person name="Babu N.S."/>
            <person name="Beckwith C.J."/>
            <person name="Beseler K.G."/>
            <person name="Brison A."/>
            <person name="Carone J.V."/>
            <person name="Caskin T.P."/>
            <person name="Diamond M."/>
            <person name="Durham M.E."/>
            <person name="Foxe J.M."/>
            <person name="Go M."/>
            <person name="Henderson B.A."/>
            <person name="Jones I.B."/>
            <person name="McGettigan J.A."/>
            <person name="Micheletti S.J."/>
            <person name="Nasrallah M.E."/>
            <person name="Ortiz D."/>
            <person name="Piller C.R."/>
            <person name="Privatt S.R."/>
            <person name="Schneider S.L."/>
            <person name="Sharp S."/>
            <person name="Smith T.C."/>
            <person name="Stanton J.D."/>
            <person name="Ullery H.E."/>
            <person name="Wilson R.J."/>
            <person name="Serrano M.G."/>
            <person name="Buck G."/>
            <person name="Lee V."/>
            <person name="Wang Y."/>
            <person name="Carvalho R."/>
            <person name="Voegtly L."/>
            <person name="Shi R."/>
            <person name="Duckworth R."/>
            <person name="Johnson A."/>
            <person name="Loviza R."/>
            <person name="Walstead R."/>
            <person name="Shah Z."/>
            <person name="Kiflezghi M."/>
            <person name="Wade K."/>
            <person name="Ball S.L."/>
            <person name="Bradley K.W."/>
            <person name="Asai D.J."/>
            <person name="Bowman C.A."/>
            <person name="Russell D.A."/>
            <person name="Pope W.H."/>
            <person name="Jacobs-Sera D."/>
            <person name="Hendrix R.W."/>
            <person name="Hatfull G.F."/>
        </authorList>
    </citation>
    <scope>NUCLEOTIDE SEQUENCE [LARGE SCALE GENOMIC DNA]</scope>
    <source>
        <strain evidence="8">JCM 19170</strain>
    </source>
</reference>
<keyword evidence="4" id="KW-1015">Disulfide bond</keyword>
<evidence type="ECO:0000313" key="7">
    <source>
        <dbReference type="EMBL" id="CUB05690.1"/>
    </source>
</evidence>
<proteinExistence type="inferred from homology"/>
<evidence type="ECO:0000256" key="3">
    <source>
        <dbReference type="ARBA" id="ARBA00022982"/>
    </source>
</evidence>
<dbReference type="GO" id="GO:0015035">
    <property type="term" value="F:protein-disulfide reductase activity"/>
    <property type="evidence" value="ECO:0007669"/>
    <property type="project" value="UniProtKB-ARBA"/>
</dbReference>
<dbReference type="InterPro" id="IPR011990">
    <property type="entry name" value="TPR-like_helical_dom_sf"/>
</dbReference>
<evidence type="ECO:0000313" key="8">
    <source>
        <dbReference type="Proteomes" id="UP000182108"/>
    </source>
</evidence>
<dbReference type="CDD" id="cd02947">
    <property type="entry name" value="TRX_family"/>
    <property type="match status" value="1"/>
</dbReference>
<dbReference type="PANTHER" id="PTHR45663">
    <property type="entry name" value="GEO12009P1"/>
    <property type="match status" value="1"/>
</dbReference>
<evidence type="ECO:0000256" key="1">
    <source>
        <dbReference type="ARBA" id="ARBA00008987"/>
    </source>
</evidence>